<name>A0ABQ0LE73_MYCCL</name>
<evidence type="ECO:0000313" key="1">
    <source>
        <dbReference type="EMBL" id="GAT48146.1"/>
    </source>
</evidence>
<evidence type="ECO:0000313" key="2">
    <source>
        <dbReference type="Proteomes" id="UP000815677"/>
    </source>
</evidence>
<reference evidence="1" key="1">
    <citation type="submission" date="2014-09" db="EMBL/GenBank/DDBJ databases">
        <title>Genome sequence of the luminous mushroom Mycena chlorophos for searching fungal bioluminescence genes.</title>
        <authorList>
            <person name="Tanaka Y."/>
            <person name="Kasuga D."/>
            <person name="Oba Y."/>
            <person name="Hase S."/>
            <person name="Sato K."/>
            <person name="Oba Y."/>
            <person name="Sakakibara Y."/>
        </authorList>
    </citation>
    <scope>NUCLEOTIDE SEQUENCE</scope>
</reference>
<organism evidence="1 2">
    <name type="scientific">Mycena chlorophos</name>
    <name type="common">Agaric fungus</name>
    <name type="synonym">Agaricus chlorophos</name>
    <dbReference type="NCBI Taxonomy" id="658473"/>
    <lineage>
        <taxon>Eukaryota</taxon>
        <taxon>Fungi</taxon>
        <taxon>Dikarya</taxon>
        <taxon>Basidiomycota</taxon>
        <taxon>Agaricomycotina</taxon>
        <taxon>Agaricomycetes</taxon>
        <taxon>Agaricomycetidae</taxon>
        <taxon>Agaricales</taxon>
        <taxon>Marasmiineae</taxon>
        <taxon>Mycenaceae</taxon>
        <taxon>Mycena</taxon>
    </lineage>
</organism>
<dbReference type="Proteomes" id="UP000815677">
    <property type="component" value="Unassembled WGS sequence"/>
</dbReference>
<proteinExistence type="predicted"/>
<dbReference type="EMBL" id="DF844310">
    <property type="protein sequence ID" value="GAT48146.1"/>
    <property type="molecule type" value="Genomic_DNA"/>
</dbReference>
<sequence length="354" mass="38617">MLEGIFAVSYPPDDLSTDYSPPIVTHVGIFAIGARGRYGMLRPIAPSCGVGRKPDVCLHRGSVMIDADEMGRWEVICFRCQLRLRMLRRILHGADGAKHGSIERSQIRIVRPASECSTTNALARSEWQDRTNCALCWLPGISSPDRSQPNASGKNVYSRLGAWTGSISGPDPEKWAHSQRLPASLALARRREGVSCRLAERTRQRADHRRLPEKTARKLAALQSIGQRRCPPLVRLDIRIRLQRDGMLKATLESPVGSAGTLRLKIWRAIGASGGFDGGRSATAHAPVADPQVDQCPGPNCGLAVVGAVPTFILGASDRRKRLFSTQYGAYLALDAVEDDDLELAAEWGLNGLL</sequence>
<protein>
    <submittedName>
        <fullName evidence="1">Uncharacterized protein</fullName>
    </submittedName>
</protein>
<keyword evidence="2" id="KW-1185">Reference proteome</keyword>
<gene>
    <name evidence="1" type="ORF">MCHLO_05578</name>
</gene>
<accession>A0ABQ0LE73</accession>